<accession>A0A967EE38</accession>
<proteinExistence type="inferred from homology"/>
<dbReference type="PANTHER" id="PTHR38686">
    <property type="entry name" value="APOLIPOPROTEIN N-ACYLTRANSFERASE"/>
    <property type="match status" value="1"/>
</dbReference>
<feature type="transmembrane region" description="Helical" evidence="9">
    <location>
        <begin position="163"/>
        <end position="183"/>
    </location>
</feature>
<comment type="similarity">
    <text evidence="2 9">Belongs to the CN hydrolase family. Apolipoprotein N-acyltransferase subfamily.</text>
</comment>
<dbReference type="Proteomes" id="UP000639775">
    <property type="component" value="Unassembled WGS sequence"/>
</dbReference>
<feature type="transmembrane region" description="Helical" evidence="9">
    <location>
        <begin position="39"/>
        <end position="56"/>
    </location>
</feature>
<keyword evidence="4 9" id="KW-0808">Transferase</keyword>
<dbReference type="InterPro" id="IPR045378">
    <property type="entry name" value="LNT_N"/>
</dbReference>
<evidence type="ECO:0000256" key="4">
    <source>
        <dbReference type="ARBA" id="ARBA00022679"/>
    </source>
</evidence>
<comment type="function">
    <text evidence="9">Catalyzes the phospholipid dependent N-acylation of the N-terminal cysteine of apolipoprotein, the last step in lipoprotein maturation.</text>
</comment>
<keyword evidence="3 9" id="KW-1003">Cell membrane</keyword>
<feature type="transmembrane region" description="Helical" evidence="9">
    <location>
        <begin position="477"/>
        <end position="499"/>
    </location>
</feature>
<keyword evidence="12" id="KW-1185">Reference proteome</keyword>
<evidence type="ECO:0000256" key="6">
    <source>
        <dbReference type="ARBA" id="ARBA00022989"/>
    </source>
</evidence>
<dbReference type="Pfam" id="PF20154">
    <property type="entry name" value="LNT_N"/>
    <property type="match status" value="1"/>
</dbReference>
<dbReference type="PROSITE" id="PS50263">
    <property type="entry name" value="CN_HYDROLASE"/>
    <property type="match status" value="1"/>
</dbReference>
<keyword evidence="5 9" id="KW-0812">Transmembrane</keyword>
<dbReference type="Gene3D" id="3.60.110.10">
    <property type="entry name" value="Carbon-nitrogen hydrolase"/>
    <property type="match status" value="1"/>
</dbReference>
<evidence type="ECO:0000256" key="2">
    <source>
        <dbReference type="ARBA" id="ARBA00010065"/>
    </source>
</evidence>
<gene>
    <name evidence="9 11" type="primary">lnt</name>
    <name evidence="11" type="ORF">HAT86_04960</name>
</gene>
<dbReference type="RefSeq" id="WP_167194020.1">
    <property type="nucleotide sequence ID" value="NZ_JAAORB010000005.1"/>
</dbReference>
<comment type="caution">
    <text evidence="11">The sequence shown here is derived from an EMBL/GenBank/DDBJ whole genome shotgun (WGS) entry which is preliminary data.</text>
</comment>
<name>A0A967EE38_9RHOB</name>
<protein>
    <recommendedName>
        <fullName evidence="9">Apolipoprotein N-acyltransferase</fullName>
        <shortName evidence="9">ALP N-acyltransferase</shortName>
        <ecNumber evidence="9">2.3.1.269</ecNumber>
    </recommendedName>
</protein>
<evidence type="ECO:0000313" key="11">
    <source>
        <dbReference type="EMBL" id="NHQ73818.1"/>
    </source>
</evidence>
<sequence>MADSRLLAVARRAAALRAGYRLPLAAGLGAVAGLGQAPWGLWPLSIAALAVVYALFTQSAGWRRAAVLGWATGTGYFALSLSWIVEPFLVDVARHGWMAPFALVGLSGGLALFWGAGFALARITGPRAVGFVAALTLAEAARTYLLTGFPWAQTGHALIDTAWLGWAALGGALVLSAVALSGASALWHILTGPRLSAGATFVVLAALYAGGAALTPLPNTPPDAPVVRLVQPNAPQHQKWDPAHVQTFFDRQITFTAAGADRPRPDLIVWPETAVPVLLHRAQPTFDAISQAAGAVPVVLGLQRSDGRRFYNSLVMLDQAGTVAAVYDKHHLVPFGEYIPFGDQLQRLGIGAFAARQGHGYSAGPGAQVIGLGDLGRALPLICYESVFPQDLRAATTRPDMLLLITNDAWFGQVSGPYQHLAQARLRSVEQGLPMIRVANTGISAMIDPAGRVIASLPLGQAGWRDVPLPAPLAPTLYARTGDMPAILLAVLALSVCLVRNRRRVPAR</sequence>
<feature type="domain" description="CN hydrolase" evidence="10">
    <location>
        <begin position="230"/>
        <end position="471"/>
    </location>
</feature>
<dbReference type="HAMAP" id="MF_01148">
    <property type="entry name" value="Lnt"/>
    <property type="match status" value="1"/>
</dbReference>
<dbReference type="GO" id="GO:0042158">
    <property type="term" value="P:lipoprotein biosynthetic process"/>
    <property type="evidence" value="ECO:0007669"/>
    <property type="project" value="UniProtKB-UniRule"/>
</dbReference>
<evidence type="ECO:0000256" key="7">
    <source>
        <dbReference type="ARBA" id="ARBA00023136"/>
    </source>
</evidence>
<evidence type="ECO:0000256" key="8">
    <source>
        <dbReference type="ARBA" id="ARBA00023315"/>
    </source>
</evidence>
<dbReference type="Pfam" id="PF00795">
    <property type="entry name" value="CN_hydrolase"/>
    <property type="match status" value="1"/>
</dbReference>
<dbReference type="EMBL" id="JAAORB010000005">
    <property type="protein sequence ID" value="NHQ73818.1"/>
    <property type="molecule type" value="Genomic_DNA"/>
</dbReference>
<comment type="subcellular location">
    <subcellularLocation>
        <location evidence="1 9">Cell membrane</location>
        <topology evidence="1 9">Multi-pass membrane protein</topology>
    </subcellularLocation>
</comment>
<feature type="transmembrane region" description="Helical" evidence="9">
    <location>
        <begin position="195"/>
        <end position="214"/>
    </location>
</feature>
<evidence type="ECO:0000256" key="1">
    <source>
        <dbReference type="ARBA" id="ARBA00004651"/>
    </source>
</evidence>
<evidence type="ECO:0000259" key="10">
    <source>
        <dbReference type="PROSITE" id="PS50263"/>
    </source>
</evidence>
<dbReference type="CDD" id="cd07571">
    <property type="entry name" value="ALP_N-acyl_transferase"/>
    <property type="match status" value="1"/>
</dbReference>
<comment type="pathway">
    <text evidence="9">Protein modification; lipoprotein biosynthesis (N-acyl transfer).</text>
</comment>
<feature type="transmembrane region" description="Helical" evidence="9">
    <location>
        <begin position="65"/>
        <end position="85"/>
    </location>
</feature>
<dbReference type="InterPro" id="IPR003010">
    <property type="entry name" value="C-N_Hydrolase"/>
</dbReference>
<keyword evidence="6 9" id="KW-1133">Transmembrane helix</keyword>
<dbReference type="AlphaFoldDB" id="A0A967EE38"/>
<organism evidence="11 12">
    <name type="scientific">Roseovarius gahaiensis</name>
    <dbReference type="NCBI Taxonomy" id="2716691"/>
    <lineage>
        <taxon>Bacteria</taxon>
        <taxon>Pseudomonadati</taxon>
        <taxon>Pseudomonadota</taxon>
        <taxon>Alphaproteobacteria</taxon>
        <taxon>Rhodobacterales</taxon>
        <taxon>Roseobacteraceae</taxon>
        <taxon>Roseovarius</taxon>
    </lineage>
</organism>
<dbReference type="GO" id="GO:0005886">
    <property type="term" value="C:plasma membrane"/>
    <property type="evidence" value="ECO:0007669"/>
    <property type="project" value="UniProtKB-SubCell"/>
</dbReference>
<dbReference type="EC" id="2.3.1.269" evidence="9"/>
<dbReference type="InterPro" id="IPR036526">
    <property type="entry name" value="C-N_Hydrolase_sf"/>
</dbReference>
<keyword evidence="7 9" id="KW-0472">Membrane</keyword>
<dbReference type="GO" id="GO:0016410">
    <property type="term" value="F:N-acyltransferase activity"/>
    <property type="evidence" value="ECO:0007669"/>
    <property type="project" value="UniProtKB-UniRule"/>
</dbReference>
<feature type="transmembrane region" description="Helical" evidence="9">
    <location>
        <begin position="97"/>
        <end position="121"/>
    </location>
</feature>
<dbReference type="SUPFAM" id="SSF56317">
    <property type="entry name" value="Carbon-nitrogen hydrolase"/>
    <property type="match status" value="1"/>
</dbReference>
<feature type="transmembrane region" description="Helical" evidence="9">
    <location>
        <begin position="128"/>
        <end position="151"/>
    </location>
</feature>
<dbReference type="PANTHER" id="PTHR38686:SF1">
    <property type="entry name" value="APOLIPOPROTEIN N-ACYLTRANSFERASE"/>
    <property type="match status" value="1"/>
</dbReference>
<evidence type="ECO:0000256" key="9">
    <source>
        <dbReference type="HAMAP-Rule" id="MF_01148"/>
    </source>
</evidence>
<reference evidence="11" key="1">
    <citation type="submission" date="2020-03" db="EMBL/GenBank/DDBJ databases">
        <title>Roseovarius gahaiensis sp. nov., isolated from Gahai Saline Lake, China.</title>
        <authorList>
            <person name="Sun X."/>
        </authorList>
    </citation>
    <scope>NUCLEOTIDE SEQUENCE</scope>
    <source>
        <strain evidence="11">GH877</strain>
    </source>
</reference>
<keyword evidence="8 9" id="KW-0012">Acyltransferase</keyword>
<evidence type="ECO:0000313" key="12">
    <source>
        <dbReference type="Proteomes" id="UP000639775"/>
    </source>
</evidence>
<evidence type="ECO:0000256" key="3">
    <source>
        <dbReference type="ARBA" id="ARBA00022475"/>
    </source>
</evidence>
<dbReference type="InterPro" id="IPR004563">
    <property type="entry name" value="Apolipo_AcylTrfase"/>
</dbReference>
<dbReference type="NCBIfam" id="TIGR00546">
    <property type="entry name" value="lnt"/>
    <property type="match status" value="1"/>
</dbReference>
<evidence type="ECO:0000256" key="5">
    <source>
        <dbReference type="ARBA" id="ARBA00022692"/>
    </source>
</evidence>
<comment type="catalytic activity">
    <reaction evidence="9">
        <text>N-terminal S-1,2-diacyl-sn-glyceryl-L-cysteinyl-[lipoprotein] + a glycerophospholipid = N-acyl-S-1,2-diacyl-sn-glyceryl-L-cysteinyl-[lipoprotein] + a 2-acyl-sn-glycero-3-phospholipid + H(+)</text>
        <dbReference type="Rhea" id="RHEA:48228"/>
        <dbReference type="Rhea" id="RHEA-COMP:14681"/>
        <dbReference type="Rhea" id="RHEA-COMP:14684"/>
        <dbReference type="ChEBI" id="CHEBI:15378"/>
        <dbReference type="ChEBI" id="CHEBI:136912"/>
        <dbReference type="ChEBI" id="CHEBI:140656"/>
        <dbReference type="ChEBI" id="CHEBI:140657"/>
        <dbReference type="ChEBI" id="CHEBI:140660"/>
        <dbReference type="EC" id="2.3.1.269"/>
    </reaction>
</comment>